<protein>
    <recommendedName>
        <fullName evidence="7">4Fe-4S ferredoxin-type domain-containing protein</fullName>
    </recommendedName>
</protein>
<evidence type="ECO:0000256" key="3">
    <source>
        <dbReference type="ARBA" id="ARBA00023002"/>
    </source>
</evidence>
<keyword evidence="6" id="KW-0472">Membrane</keyword>
<keyword evidence="1" id="KW-0004">4Fe-4S</keyword>
<dbReference type="Pfam" id="PF02754">
    <property type="entry name" value="CCG"/>
    <property type="match status" value="2"/>
</dbReference>
<dbReference type="Gene3D" id="1.20.950.20">
    <property type="entry name" value="Transmembrane di-heme cytochromes, Chain C"/>
    <property type="match status" value="1"/>
</dbReference>
<dbReference type="PROSITE" id="PS00198">
    <property type="entry name" value="4FE4S_FER_1"/>
    <property type="match status" value="1"/>
</dbReference>
<evidence type="ECO:0000256" key="4">
    <source>
        <dbReference type="ARBA" id="ARBA00023004"/>
    </source>
</evidence>
<keyword evidence="9" id="KW-1185">Reference proteome</keyword>
<feature type="transmembrane region" description="Helical" evidence="6">
    <location>
        <begin position="161"/>
        <end position="183"/>
    </location>
</feature>
<dbReference type="PROSITE" id="PS51379">
    <property type="entry name" value="4FE4S_FER_2"/>
    <property type="match status" value="2"/>
</dbReference>
<keyword evidence="6" id="KW-1133">Transmembrane helix</keyword>
<dbReference type="GO" id="GO:0046872">
    <property type="term" value="F:metal ion binding"/>
    <property type="evidence" value="ECO:0007669"/>
    <property type="project" value="UniProtKB-KW"/>
</dbReference>
<proteinExistence type="predicted"/>
<organism evidence="8 9">
    <name type="scientific">Leptonema illini DSM 21528</name>
    <dbReference type="NCBI Taxonomy" id="929563"/>
    <lineage>
        <taxon>Bacteria</taxon>
        <taxon>Pseudomonadati</taxon>
        <taxon>Spirochaetota</taxon>
        <taxon>Spirochaetia</taxon>
        <taxon>Leptospirales</taxon>
        <taxon>Leptospiraceae</taxon>
        <taxon>Leptonema</taxon>
    </lineage>
</organism>
<gene>
    <name evidence="8" type="ORF">Lepil_0420</name>
</gene>
<feature type="transmembrane region" description="Helical" evidence="6">
    <location>
        <begin position="189"/>
        <end position="210"/>
    </location>
</feature>
<dbReference type="Proteomes" id="UP000005737">
    <property type="component" value="Unassembled WGS sequence"/>
</dbReference>
<feature type="transmembrane region" description="Helical" evidence="6">
    <location>
        <begin position="12"/>
        <end position="30"/>
    </location>
</feature>
<dbReference type="EMBL" id="JH597773">
    <property type="protein sequence ID" value="EHQ05126.1"/>
    <property type="molecule type" value="Genomic_DNA"/>
</dbReference>
<keyword evidence="6" id="KW-0812">Transmembrane</keyword>
<feature type="domain" description="4Fe-4S ferredoxin-type" evidence="7">
    <location>
        <begin position="410"/>
        <end position="442"/>
    </location>
</feature>
<dbReference type="Pfam" id="PF13183">
    <property type="entry name" value="Fer4_8"/>
    <property type="match status" value="1"/>
</dbReference>
<evidence type="ECO:0000256" key="2">
    <source>
        <dbReference type="ARBA" id="ARBA00022723"/>
    </source>
</evidence>
<keyword evidence="5" id="KW-0411">Iron-sulfur</keyword>
<keyword evidence="2" id="KW-0479">Metal-binding</keyword>
<evidence type="ECO:0000256" key="6">
    <source>
        <dbReference type="SAM" id="Phobius"/>
    </source>
</evidence>
<sequence>MFQQSDLVKNVFHLTVFGVAHVAFIYAVYYRFKLMLKAQKVGNWASMEARTRSFFFNVLFQQKLFKQPLRGLMHAFIFYGFLSYLVHTSSQMVAGNAWAVFAMAGINPYEFMIPDYTYLGLDLTEGQILGVIAGLVLLIGLTFALYLNLKAGKKFKATQSAGAQWAFLAILLAEFAAVFAVLIGSGTQAYEAVVQNFSILVLIGLGFFAYRRWVRRSPELDVPSPQSGVVISLIGTLMLSTLAGSAAQAMLHGHNVSWVNGVVLKILNFCGMTSNADALAVRDFTWWVHIMTVYTFMIYIPNSKHSHLIFAPVNFFMIEDRPRGAMKNMDLENSTVYGAQGVNEFPWTNLLSSMSCIECGRCTVQCPANRTGKPLNPKKIMVDLKHAMLEMADSVQNYNPEEGSMARVIGDPYITEEEVWSCTSCYACVEACPVGNNQLEAILEMRRNLVLVESNFPAELQLAFGNMEKNSNPWGVGAHTRADWAEGLGVKTMAEDKDVDILYWVGCAASFDERNKTVARSFVKILQQANVKFGILGTEENCTGDSARRGGNEYLYQTLATTNVETLNSYGVKKIVTACPHCFNTLKNEYPQFGGNYEVFHHADFIDDLIREKKIEMDPAAVDQMKDRRATYHDSCYLGRYNDVYDQPRDVVRAAMGTDVAEASDHHSKSLCCGAGGAQMWMEEHYERVNMKRTGQLVDTGADTIAVACPFCNVMMTDGVKAQGLQEDVQVLDIAQLVAASMKGGEGPIAGGFKKKETVSH</sequence>
<feature type="transmembrane region" description="Helical" evidence="6">
    <location>
        <begin position="284"/>
        <end position="300"/>
    </location>
</feature>
<accession>H2CA02</accession>
<dbReference type="SUPFAM" id="SSF103501">
    <property type="entry name" value="Respiratory nitrate reductase 1 gamma chain"/>
    <property type="match status" value="2"/>
</dbReference>
<evidence type="ECO:0000256" key="1">
    <source>
        <dbReference type="ARBA" id="ARBA00022485"/>
    </source>
</evidence>
<dbReference type="AlphaFoldDB" id="H2CA02"/>
<dbReference type="PANTHER" id="PTHR43255:SF1">
    <property type="entry name" value="IRON-SULFUR-BINDING OXIDOREDUCTASE FADF-RELATED"/>
    <property type="match status" value="1"/>
</dbReference>
<feature type="domain" description="4Fe-4S ferredoxin-type" evidence="7">
    <location>
        <begin position="347"/>
        <end position="376"/>
    </location>
</feature>
<feature type="transmembrane region" description="Helical" evidence="6">
    <location>
        <begin position="76"/>
        <end position="106"/>
    </location>
</feature>
<evidence type="ECO:0000313" key="8">
    <source>
        <dbReference type="EMBL" id="EHQ05126.1"/>
    </source>
</evidence>
<dbReference type="InterPro" id="IPR051460">
    <property type="entry name" value="HdrC_iron-sulfur_subunit"/>
</dbReference>
<dbReference type="InterPro" id="IPR017900">
    <property type="entry name" value="4Fe4S_Fe_S_CS"/>
</dbReference>
<dbReference type="InterPro" id="IPR004017">
    <property type="entry name" value="Cys_rich_dom"/>
</dbReference>
<dbReference type="STRING" id="183.GCA_002009735_00012"/>
<dbReference type="InterPro" id="IPR017896">
    <property type="entry name" value="4Fe4S_Fe-S-bd"/>
</dbReference>
<evidence type="ECO:0000313" key="9">
    <source>
        <dbReference type="Proteomes" id="UP000005737"/>
    </source>
</evidence>
<evidence type="ECO:0000256" key="5">
    <source>
        <dbReference type="ARBA" id="ARBA00023014"/>
    </source>
</evidence>
<dbReference type="GO" id="GO:0051539">
    <property type="term" value="F:4 iron, 4 sulfur cluster binding"/>
    <property type="evidence" value="ECO:0007669"/>
    <property type="project" value="UniProtKB-KW"/>
</dbReference>
<reference evidence="8 9" key="1">
    <citation type="submission" date="2011-10" db="EMBL/GenBank/DDBJ databases">
        <title>The Improved High-Quality Draft genome of Leptonema illini DSM 21528.</title>
        <authorList>
            <consortium name="US DOE Joint Genome Institute (JGI-PGF)"/>
            <person name="Lucas S."/>
            <person name="Copeland A."/>
            <person name="Lapidus A."/>
            <person name="Glavina del Rio T."/>
            <person name="Dalin E."/>
            <person name="Tice H."/>
            <person name="Bruce D."/>
            <person name="Goodwin L."/>
            <person name="Pitluck S."/>
            <person name="Peters L."/>
            <person name="Mikhailova N."/>
            <person name="Held B."/>
            <person name="Kyrpides N."/>
            <person name="Mavromatis K."/>
            <person name="Ivanova N."/>
            <person name="Markowitz V."/>
            <person name="Cheng J.-F."/>
            <person name="Hugenholtz P."/>
            <person name="Woyke T."/>
            <person name="Wu D."/>
            <person name="Gronow S."/>
            <person name="Wellnitz S."/>
            <person name="Brambilla E.-M."/>
            <person name="Klenk H.-P."/>
            <person name="Eisen J.A."/>
        </authorList>
    </citation>
    <scope>NUCLEOTIDE SEQUENCE [LARGE SCALE GENOMIC DNA]</scope>
    <source>
        <strain evidence="8 9">DSM 21528</strain>
    </source>
</reference>
<dbReference type="InterPro" id="IPR036197">
    <property type="entry name" value="NarG-like_sf"/>
</dbReference>
<dbReference type="HOGENOM" id="CLU_005304_1_0_12"/>
<feature type="transmembrane region" description="Helical" evidence="6">
    <location>
        <begin position="126"/>
        <end position="149"/>
    </location>
</feature>
<keyword evidence="4" id="KW-0408">Iron</keyword>
<dbReference type="Gene3D" id="1.10.1060.10">
    <property type="entry name" value="Alpha-helical ferredoxin"/>
    <property type="match status" value="1"/>
</dbReference>
<evidence type="ECO:0000259" key="7">
    <source>
        <dbReference type="PROSITE" id="PS51379"/>
    </source>
</evidence>
<dbReference type="SUPFAM" id="SSF46548">
    <property type="entry name" value="alpha-helical ferredoxin"/>
    <property type="match status" value="1"/>
</dbReference>
<keyword evidence="3" id="KW-0560">Oxidoreductase</keyword>
<dbReference type="InterPro" id="IPR009051">
    <property type="entry name" value="Helical_ferredxn"/>
</dbReference>
<name>H2CA02_9LEPT</name>
<dbReference type="GO" id="GO:0016491">
    <property type="term" value="F:oxidoreductase activity"/>
    <property type="evidence" value="ECO:0007669"/>
    <property type="project" value="UniProtKB-KW"/>
</dbReference>
<dbReference type="PANTHER" id="PTHR43255">
    <property type="entry name" value="IRON-SULFUR-BINDING OXIDOREDUCTASE FADF-RELATED-RELATED"/>
    <property type="match status" value="1"/>
</dbReference>
<dbReference type="GO" id="GO:0005886">
    <property type="term" value="C:plasma membrane"/>
    <property type="evidence" value="ECO:0007669"/>
    <property type="project" value="TreeGrafter"/>
</dbReference>